<evidence type="ECO:0000256" key="2">
    <source>
        <dbReference type="ARBA" id="ARBA00023015"/>
    </source>
</evidence>
<gene>
    <name evidence="6" type="ORF">FZ934_08695</name>
</gene>
<evidence type="ECO:0000259" key="5">
    <source>
        <dbReference type="PROSITE" id="PS01124"/>
    </source>
</evidence>
<accession>A0A5Q0C9H8</accession>
<evidence type="ECO:0000256" key="1">
    <source>
        <dbReference type="ARBA" id="ARBA00022491"/>
    </source>
</evidence>
<dbReference type="PROSITE" id="PS01124">
    <property type="entry name" value="HTH_ARAC_FAMILY_2"/>
    <property type="match status" value="1"/>
</dbReference>
<organism evidence="6 7">
    <name type="scientific">Rhizobium grahamii</name>
    <dbReference type="NCBI Taxonomy" id="1120045"/>
    <lineage>
        <taxon>Bacteria</taxon>
        <taxon>Pseudomonadati</taxon>
        <taxon>Pseudomonadota</taxon>
        <taxon>Alphaproteobacteria</taxon>
        <taxon>Hyphomicrobiales</taxon>
        <taxon>Rhizobiaceae</taxon>
        <taxon>Rhizobium/Agrobacterium group</taxon>
        <taxon>Rhizobium</taxon>
    </lineage>
</organism>
<dbReference type="FunFam" id="1.10.10.60:FF:000132">
    <property type="entry name" value="AraC family transcriptional regulator"/>
    <property type="match status" value="1"/>
</dbReference>
<dbReference type="InterPro" id="IPR011051">
    <property type="entry name" value="RmlC_Cupin_sf"/>
</dbReference>
<dbReference type="Proteomes" id="UP000326881">
    <property type="component" value="Chromosome"/>
</dbReference>
<dbReference type="SUPFAM" id="SSF46689">
    <property type="entry name" value="Homeodomain-like"/>
    <property type="match status" value="1"/>
</dbReference>
<dbReference type="PANTHER" id="PTHR11019">
    <property type="entry name" value="HTH-TYPE TRANSCRIPTIONAL REGULATOR NIMR"/>
    <property type="match status" value="1"/>
</dbReference>
<evidence type="ECO:0000256" key="4">
    <source>
        <dbReference type="ARBA" id="ARBA00023163"/>
    </source>
</evidence>
<dbReference type="SUPFAM" id="SSF51182">
    <property type="entry name" value="RmlC-like cupins"/>
    <property type="match status" value="1"/>
</dbReference>
<keyword evidence="4" id="KW-0804">Transcription</keyword>
<keyword evidence="1" id="KW-0678">Repressor</keyword>
<dbReference type="GO" id="GO:0043565">
    <property type="term" value="F:sequence-specific DNA binding"/>
    <property type="evidence" value="ECO:0007669"/>
    <property type="project" value="InterPro"/>
</dbReference>
<proteinExistence type="predicted"/>
<dbReference type="EMBL" id="CP043498">
    <property type="protein sequence ID" value="QFY60501.1"/>
    <property type="molecule type" value="Genomic_DNA"/>
</dbReference>
<dbReference type="GO" id="GO:0003700">
    <property type="term" value="F:DNA-binding transcription factor activity"/>
    <property type="evidence" value="ECO:0007669"/>
    <property type="project" value="InterPro"/>
</dbReference>
<keyword evidence="7" id="KW-1185">Reference proteome</keyword>
<keyword evidence="3" id="KW-0238">DNA-binding</keyword>
<reference evidence="6 7" key="1">
    <citation type="submission" date="2019-08" db="EMBL/GenBank/DDBJ databases">
        <title>Prosopis cineraria nodule microbiome.</title>
        <authorList>
            <person name="Ali R."/>
            <person name="Chaluvadi S.R."/>
            <person name="Wang X."/>
        </authorList>
    </citation>
    <scope>NUCLEOTIDE SEQUENCE [LARGE SCALE GENOMIC DNA]</scope>
    <source>
        <strain evidence="6 7">BG7</strain>
    </source>
</reference>
<dbReference type="InterPro" id="IPR003313">
    <property type="entry name" value="AraC-bd"/>
</dbReference>
<evidence type="ECO:0000313" key="6">
    <source>
        <dbReference type="EMBL" id="QFY60501.1"/>
    </source>
</evidence>
<dbReference type="KEGG" id="rgr:FZ934_08695"/>
<dbReference type="SMART" id="SM00342">
    <property type="entry name" value="HTH_ARAC"/>
    <property type="match status" value="1"/>
</dbReference>
<sequence length="275" mass="30095">MTKMRQTPAASQLAELHVERLAAIEAASGPVYAIPSEYPAGYHVKPHNHSRAQFVYARAGVVMVSSVQGRWMVPPQHALWIPAGLVHTVDMLGEVSMLSAYVLPDVLSDPPSAIRVVAVSDLARALIIEAVAPVAEARTGRRELVMALLLEEVLRLPDRPLGLPFPSDQRLANLCRGFLDNPSARLVIDDWAERLAMSRRAFTRFFRKETGISLSTWRQQAAVFTALPRLAGGETVTAVALDLGYDSVAAFTTMFRRMLGAAPRSYFKTGEQSSS</sequence>
<dbReference type="PANTHER" id="PTHR11019:SF159">
    <property type="entry name" value="TRANSCRIPTIONAL REGULATOR-RELATED"/>
    <property type="match status" value="1"/>
</dbReference>
<dbReference type="InterPro" id="IPR014710">
    <property type="entry name" value="RmlC-like_jellyroll"/>
</dbReference>
<name>A0A5Q0C9H8_9HYPH</name>
<dbReference type="Pfam" id="PF02311">
    <property type="entry name" value="AraC_binding"/>
    <property type="match status" value="1"/>
</dbReference>
<dbReference type="InterPro" id="IPR018060">
    <property type="entry name" value="HTH_AraC"/>
</dbReference>
<dbReference type="OrthoDB" id="9804543at2"/>
<dbReference type="AlphaFoldDB" id="A0A5Q0C9H8"/>
<dbReference type="Gene3D" id="2.60.120.10">
    <property type="entry name" value="Jelly Rolls"/>
    <property type="match status" value="1"/>
</dbReference>
<dbReference type="Pfam" id="PF12833">
    <property type="entry name" value="HTH_18"/>
    <property type="match status" value="1"/>
</dbReference>
<dbReference type="Gene3D" id="1.10.10.60">
    <property type="entry name" value="Homeodomain-like"/>
    <property type="match status" value="2"/>
</dbReference>
<evidence type="ECO:0000313" key="7">
    <source>
        <dbReference type="Proteomes" id="UP000326881"/>
    </source>
</evidence>
<dbReference type="RefSeq" id="WP_153270743.1">
    <property type="nucleotide sequence ID" value="NZ_CP043498.1"/>
</dbReference>
<protein>
    <submittedName>
        <fullName evidence="6">AraC family transcriptional regulator</fullName>
    </submittedName>
</protein>
<dbReference type="InterPro" id="IPR009057">
    <property type="entry name" value="Homeodomain-like_sf"/>
</dbReference>
<keyword evidence="2" id="KW-0805">Transcription regulation</keyword>
<dbReference type="CDD" id="cd06124">
    <property type="entry name" value="cupin_NimR-like_N"/>
    <property type="match status" value="1"/>
</dbReference>
<feature type="domain" description="HTH araC/xylS-type" evidence="5">
    <location>
        <begin position="169"/>
        <end position="269"/>
    </location>
</feature>
<evidence type="ECO:0000256" key="3">
    <source>
        <dbReference type="ARBA" id="ARBA00023125"/>
    </source>
</evidence>